<dbReference type="PANTHER" id="PTHR11742:SF55">
    <property type="entry name" value="ENDOPLASMIC RETICULUM MANNOSYL-OLIGOSACCHARIDE 1,2-ALPHA-MANNOSIDASE"/>
    <property type="match status" value="1"/>
</dbReference>
<dbReference type="RefSeq" id="XP_001742465.1">
    <property type="nucleotide sequence ID" value="XM_001742413.1"/>
</dbReference>
<dbReference type="STRING" id="81824.A9UNJ2"/>
<feature type="disulfide bond" evidence="20">
    <location>
        <begin position="262"/>
        <end position="291"/>
    </location>
</feature>
<comment type="similarity">
    <text evidence="4 21">Belongs to the glycosyl hydrolase 47 family.</text>
</comment>
<comment type="cofactor">
    <cofactor evidence="1 19">
        <name>Ca(2+)</name>
        <dbReference type="ChEBI" id="CHEBI:29108"/>
    </cofactor>
</comment>
<evidence type="ECO:0000256" key="19">
    <source>
        <dbReference type="PIRSR" id="PIRSR601382-2"/>
    </source>
</evidence>
<dbReference type="InterPro" id="IPR036026">
    <property type="entry name" value="Seven-hairpin_glycosidases"/>
</dbReference>
<evidence type="ECO:0000256" key="14">
    <source>
        <dbReference type="ARBA" id="ARBA00023295"/>
    </source>
</evidence>
<reference evidence="22 23" key="1">
    <citation type="journal article" date="2008" name="Nature">
        <title>The genome of the choanoflagellate Monosiga brevicollis and the origin of metazoans.</title>
        <authorList>
            <consortium name="JGI Sequencing"/>
            <person name="King N."/>
            <person name="Westbrook M.J."/>
            <person name="Young S.L."/>
            <person name="Kuo A."/>
            <person name="Abedin M."/>
            <person name="Chapman J."/>
            <person name="Fairclough S."/>
            <person name="Hellsten U."/>
            <person name="Isogai Y."/>
            <person name="Letunic I."/>
            <person name="Marr M."/>
            <person name="Pincus D."/>
            <person name="Putnam N."/>
            <person name="Rokas A."/>
            <person name="Wright K.J."/>
            <person name="Zuzow R."/>
            <person name="Dirks W."/>
            <person name="Good M."/>
            <person name="Goodstein D."/>
            <person name="Lemons D."/>
            <person name="Li W."/>
            <person name="Lyons J.B."/>
            <person name="Morris A."/>
            <person name="Nichols S."/>
            <person name="Richter D.J."/>
            <person name="Salamov A."/>
            <person name="Bork P."/>
            <person name="Lim W.A."/>
            <person name="Manning G."/>
            <person name="Miller W.T."/>
            <person name="McGinnis W."/>
            <person name="Shapiro H."/>
            <person name="Tjian R."/>
            <person name="Grigoriev I.V."/>
            <person name="Rokhsar D."/>
        </authorList>
    </citation>
    <scope>NUCLEOTIDE SEQUENCE [LARGE SCALE GENOMIC DNA]</scope>
    <source>
        <strain evidence="23">MX1 / ATCC 50154</strain>
    </source>
</reference>
<feature type="non-terminal residue" evidence="22">
    <location>
        <position position="1"/>
    </location>
</feature>
<keyword evidence="6 19" id="KW-0479">Metal-binding</keyword>
<dbReference type="PANTHER" id="PTHR11742">
    <property type="entry name" value="MANNOSYL-OLIGOSACCHARIDE ALPHA-1,2-MANNOSIDASE-RELATED"/>
    <property type="match status" value="1"/>
</dbReference>
<evidence type="ECO:0000256" key="2">
    <source>
        <dbReference type="ARBA" id="ARBA00004648"/>
    </source>
</evidence>
<dbReference type="Gene3D" id="1.50.10.10">
    <property type="match status" value="1"/>
</dbReference>
<dbReference type="FunFam" id="1.50.10.10:FF:000010">
    <property type="entry name" value="alpha-1,2-Mannosidase"/>
    <property type="match status" value="1"/>
</dbReference>
<dbReference type="SUPFAM" id="SSF48225">
    <property type="entry name" value="Seven-hairpin glycosidases"/>
    <property type="match status" value="1"/>
</dbReference>
<dbReference type="GO" id="GO:0004571">
    <property type="term" value="F:mannosyl-oligosaccharide 1,2-alpha-mannosidase activity"/>
    <property type="evidence" value="ECO:0000318"/>
    <property type="project" value="GO_Central"/>
</dbReference>
<dbReference type="GO" id="GO:0005789">
    <property type="term" value="C:endoplasmic reticulum membrane"/>
    <property type="evidence" value="ECO:0007669"/>
    <property type="project" value="UniProtKB-SubCell"/>
</dbReference>
<organism evidence="22 23">
    <name type="scientific">Monosiga brevicollis</name>
    <name type="common">Choanoflagellate</name>
    <dbReference type="NCBI Taxonomy" id="81824"/>
    <lineage>
        <taxon>Eukaryota</taxon>
        <taxon>Choanoflagellata</taxon>
        <taxon>Craspedida</taxon>
        <taxon>Salpingoecidae</taxon>
        <taxon>Monosiga</taxon>
    </lineage>
</organism>
<keyword evidence="8" id="KW-0256">Endoplasmic reticulum</keyword>
<comment type="subcellular location">
    <subcellularLocation>
        <location evidence="2">Endoplasmic reticulum membrane</location>
        <topology evidence="2">Single-pass type II membrane protein</topology>
    </subcellularLocation>
</comment>
<name>A9UNJ2_MONBE</name>
<feature type="binding site" evidence="19">
    <location>
        <position position="422"/>
    </location>
    <ligand>
        <name>Ca(2+)</name>
        <dbReference type="ChEBI" id="CHEBI:29108"/>
    </ligand>
</feature>
<keyword evidence="23" id="KW-1185">Reference proteome</keyword>
<comment type="pathway">
    <text evidence="3">Protein modification; protein glycosylation.</text>
</comment>
<dbReference type="GO" id="GO:0005509">
    <property type="term" value="F:calcium ion binding"/>
    <property type="evidence" value="ECO:0007669"/>
    <property type="project" value="InterPro"/>
</dbReference>
<comment type="catalytic activity">
    <reaction evidence="15">
        <text>N(4)-(alpha-D-Man-(1-&gt;2)-alpha-D-Man-(1-&gt;2)-alpha-D-Man-(1-&gt;3)-[alpha-D-Man-(1-&gt;3)-[alpha-D-Man-(1-&gt;2)-alpha-D-Man-(1-&gt;6)]-alpha-D-Man-(1-&gt;6)]-beta-D-Man-(1-&gt;4)-beta-D-GlcNAc-(1-&gt;4)-beta-D-GlcNAc)-L-asparaginyl-[protein] (N-glucan mannose isomer 8A1,2,3B1,3) + 3 H2O = N(4)-(alpha-D-Man-(1-&gt;3)-[alpha-D-Man-(1-&gt;3)-[alpha-D-Man-(1-&gt;6)]-alpha-D-Man-(1-&gt;6)]-beta-D-Man-(1-&gt;4)-beta-D-GlcNAc-(1-&gt;4)-beta-D-GlcNAc)-L-asparaginyl-[protein] (N-glucan mannose isomer 5A1,2) + 3 beta-D-mannose</text>
        <dbReference type="Rhea" id="RHEA:56028"/>
        <dbReference type="Rhea" id="RHEA-COMP:14358"/>
        <dbReference type="Rhea" id="RHEA-COMP:14367"/>
        <dbReference type="ChEBI" id="CHEBI:15377"/>
        <dbReference type="ChEBI" id="CHEBI:28563"/>
        <dbReference type="ChEBI" id="CHEBI:59087"/>
        <dbReference type="ChEBI" id="CHEBI:60628"/>
        <dbReference type="EC" id="3.2.1.113"/>
    </reaction>
</comment>
<dbReference type="eggNOG" id="KOG2431">
    <property type="taxonomic scope" value="Eukaryota"/>
</dbReference>
<feature type="active site" evidence="18">
    <location>
        <position position="199"/>
    </location>
</feature>
<keyword evidence="5" id="KW-0812">Transmembrane</keyword>
<evidence type="ECO:0000256" key="16">
    <source>
        <dbReference type="ARBA" id="ARBA00048605"/>
    </source>
</evidence>
<dbReference type="GO" id="GO:0016020">
    <property type="term" value="C:membrane"/>
    <property type="evidence" value="ECO:0000318"/>
    <property type="project" value="GO_Central"/>
</dbReference>
<comment type="function">
    <text evidence="17">Involved in glycoprotein quality control targeting of misfolded glycoproteins for degradation. It primarily trims a single alpha-1,2-linked mannose residue from Man(9)GlcNAc(2) to produce Man(8)GlcNAc(2), but at high enzyme concentrations, as found in the ER quality control compartment (ERQC), it further trims the carbohydrates to Man(5-6)GlcNAc(2).</text>
</comment>
<sequence length="434" mass="50072">GYREHAWGHDELLPVSQRHSEWFKLGLTLVDALDTLYIMNLQSEFKEARDWVANSLNLDQNIDVNLFECTIRVLGGLISTHALTGDQMFLDRAHDLGDRLSYAFNEHSGVPFSDVNLGTHHAHKPAWGPDSSTSEVTTIQLEFKALSHFTKDRKYFDRVTKVMDHVRQIKPADGLVPIFINANSGRFSGNTVTLGARGDSYYEYLLKQWLLTNKKEDVYKQMYEEVVKSITDQLLTRTKDGRVYVAERLNGRKSPKMDHLVCFYPGMLALGYLHGMPREHLEQAKEVAKTCYDMYSTQPAKLAPEIVHFHDGRRHQSPSMYVKPADAHNLLRPETVESLFILWRVTKDPIYREWGWEIYKAFEEHCRVETGGYSSLTSVLTSKPAFRDKMESFFLGETLKYLYLLFEDDDNFLPLDQWVINTEAHPLPIFDPPS</sequence>
<dbReference type="FunCoup" id="A9UNJ2">
    <property type="interactions" value="1406"/>
</dbReference>
<evidence type="ECO:0000256" key="20">
    <source>
        <dbReference type="PIRSR" id="PIRSR601382-3"/>
    </source>
</evidence>
<evidence type="ECO:0000256" key="10">
    <source>
        <dbReference type="ARBA" id="ARBA00022968"/>
    </source>
</evidence>
<dbReference type="GO" id="GO:0005783">
    <property type="term" value="C:endoplasmic reticulum"/>
    <property type="evidence" value="ECO:0000318"/>
    <property type="project" value="GO_Central"/>
</dbReference>
<evidence type="ECO:0000256" key="11">
    <source>
        <dbReference type="ARBA" id="ARBA00022989"/>
    </source>
</evidence>
<feature type="active site" description="Proton donor" evidence="18">
    <location>
        <position position="305"/>
    </location>
</feature>
<evidence type="ECO:0000256" key="18">
    <source>
        <dbReference type="PIRSR" id="PIRSR601382-1"/>
    </source>
</evidence>
<evidence type="ECO:0000256" key="1">
    <source>
        <dbReference type="ARBA" id="ARBA00001913"/>
    </source>
</evidence>
<evidence type="ECO:0000256" key="5">
    <source>
        <dbReference type="ARBA" id="ARBA00022692"/>
    </source>
</evidence>
<dbReference type="InterPro" id="IPR001382">
    <property type="entry name" value="Glyco_hydro_47"/>
</dbReference>
<evidence type="ECO:0000256" key="4">
    <source>
        <dbReference type="ARBA" id="ARBA00007658"/>
    </source>
</evidence>
<dbReference type="Pfam" id="PF01532">
    <property type="entry name" value="Glyco_hydro_47"/>
    <property type="match status" value="1"/>
</dbReference>
<dbReference type="InParanoid" id="A9UNJ2"/>
<evidence type="ECO:0000256" key="7">
    <source>
        <dbReference type="ARBA" id="ARBA00022801"/>
    </source>
</evidence>
<evidence type="ECO:0000256" key="21">
    <source>
        <dbReference type="RuleBase" id="RU361193"/>
    </source>
</evidence>
<keyword evidence="12" id="KW-0472">Membrane</keyword>
<evidence type="ECO:0000256" key="17">
    <source>
        <dbReference type="ARBA" id="ARBA00053655"/>
    </source>
</evidence>
<evidence type="ECO:0000256" key="15">
    <source>
        <dbReference type="ARBA" id="ARBA00047669"/>
    </source>
</evidence>
<keyword evidence="13 20" id="KW-1015">Disulfide bond</keyword>
<evidence type="ECO:0000256" key="12">
    <source>
        <dbReference type="ARBA" id="ARBA00023136"/>
    </source>
</evidence>
<dbReference type="EC" id="3.2.1.-" evidence="21"/>
<evidence type="ECO:0000256" key="13">
    <source>
        <dbReference type="ARBA" id="ARBA00023157"/>
    </source>
</evidence>
<evidence type="ECO:0000256" key="8">
    <source>
        <dbReference type="ARBA" id="ARBA00022824"/>
    </source>
</evidence>
<comment type="catalytic activity">
    <reaction evidence="16">
        <text>N(4)-(alpha-D-Man-(1-&gt;2)-alpha-D-Man-(1-&gt;2)-alpha-D-Man-(1-&gt;3)-[alpha-D-Man-(1-&gt;2)-alpha-D-Man-(1-&gt;3)-[alpha-D-Man-(1-&gt;2)-alpha-D-Man-(1-&gt;6)]-alpha-D-Man-(1-&gt;6)]-beta-D-Man-(1-&gt;4)-beta-D-GlcNAc-(1-&gt;4)-beta-D-GlcNAc)-L-asparaginyl-[protein] (N-glucan mannose isomer 9A1,2,3B1,2,3) + 4 H2O = N(4)-(alpha-D-Man-(1-&gt;3)-[alpha-D-Man-(1-&gt;3)-[alpha-D-Man-(1-&gt;6)]-alpha-D-Man-(1-&gt;6)]-beta-D-Man-(1-&gt;4)-beta-D-GlcNAc-(1-&gt;4)-beta-D-GlcNAc)-L-asparaginyl-[protein] (N-glucan mannose isomer 5A1,2) + 4 beta-D-mannose</text>
        <dbReference type="Rhea" id="RHEA:56008"/>
        <dbReference type="Rhea" id="RHEA-COMP:14356"/>
        <dbReference type="Rhea" id="RHEA-COMP:14367"/>
        <dbReference type="ChEBI" id="CHEBI:15377"/>
        <dbReference type="ChEBI" id="CHEBI:28563"/>
        <dbReference type="ChEBI" id="CHEBI:59087"/>
        <dbReference type="ChEBI" id="CHEBI:139493"/>
        <dbReference type="EC" id="3.2.1.113"/>
    </reaction>
</comment>
<keyword evidence="10" id="KW-0735">Signal-anchor</keyword>
<protein>
    <recommendedName>
        <fullName evidence="21">alpha-1,2-Mannosidase</fullName>
        <ecNumber evidence="21">3.2.1.-</ecNumber>
    </recommendedName>
</protein>
<dbReference type="GO" id="GO:0005975">
    <property type="term" value="P:carbohydrate metabolic process"/>
    <property type="evidence" value="ECO:0007669"/>
    <property type="project" value="InterPro"/>
</dbReference>
<proteinExistence type="inferred from homology"/>
<keyword evidence="14 21" id="KW-0326">Glycosidase</keyword>
<dbReference type="PRINTS" id="PR00747">
    <property type="entry name" value="GLYHDRLASE47"/>
</dbReference>
<dbReference type="GO" id="GO:0036503">
    <property type="term" value="P:ERAD pathway"/>
    <property type="evidence" value="ECO:0000318"/>
    <property type="project" value="GO_Central"/>
</dbReference>
<gene>
    <name evidence="22" type="ORF">MONBRDRAFT_13888</name>
</gene>
<evidence type="ECO:0000256" key="6">
    <source>
        <dbReference type="ARBA" id="ARBA00022723"/>
    </source>
</evidence>
<dbReference type="Proteomes" id="UP000001357">
    <property type="component" value="Unassembled WGS sequence"/>
</dbReference>
<dbReference type="EMBL" id="CH991543">
    <property type="protein sequence ID" value="EDQ92703.1"/>
    <property type="molecule type" value="Genomic_DNA"/>
</dbReference>
<dbReference type="AlphaFoldDB" id="A9UNJ2"/>
<evidence type="ECO:0000256" key="3">
    <source>
        <dbReference type="ARBA" id="ARBA00004922"/>
    </source>
</evidence>
<evidence type="ECO:0000256" key="9">
    <source>
        <dbReference type="ARBA" id="ARBA00022837"/>
    </source>
</evidence>
<dbReference type="OMA" id="WDAYTKY"/>
<evidence type="ECO:0000313" key="23">
    <source>
        <dbReference type="Proteomes" id="UP000001357"/>
    </source>
</evidence>
<feature type="active site" evidence="18">
    <location>
        <position position="334"/>
    </location>
</feature>
<keyword evidence="9 19" id="KW-0106">Calcium</keyword>
<keyword evidence="7 21" id="KW-0378">Hydrolase</keyword>
<dbReference type="InterPro" id="IPR050749">
    <property type="entry name" value="Glycosyl_Hydrolase_47"/>
</dbReference>
<dbReference type="InterPro" id="IPR012341">
    <property type="entry name" value="6hp_glycosidase-like_sf"/>
</dbReference>
<dbReference type="GeneID" id="5887895"/>
<evidence type="ECO:0000313" key="22">
    <source>
        <dbReference type="EMBL" id="EDQ92703.1"/>
    </source>
</evidence>
<accession>A9UNJ2</accession>
<dbReference type="KEGG" id="mbr:MONBRDRAFT_13888"/>
<keyword evidence="11" id="KW-1133">Transmembrane helix</keyword>
<feature type="active site" description="Proton donor" evidence="18">
    <location>
        <position position="68"/>
    </location>
</feature>